<dbReference type="EMBL" id="SNRW01003361">
    <property type="protein sequence ID" value="KAA6390054.1"/>
    <property type="molecule type" value="Genomic_DNA"/>
</dbReference>
<organism evidence="1 2">
    <name type="scientific">Streblomastix strix</name>
    <dbReference type="NCBI Taxonomy" id="222440"/>
    <lineage>
        <taxon>Eukaryota</taxon>
        <taxon>Metamonada</taxon>
        <taxon>Preaxostyla</taxon>
        <taxon>Oxymonadida</taxon>
        <taxon>Streblomastigidae</taxon>
        <taxon>Streblomastix</taxon>
    </lineage>
</organism>
<sequence>MNRQLMKTHVPKTQTNLETIENLLKTFAIQPFQNDGQHHFSIKEIKPESQMPSLFDKEVII</sequence>
<gene>
    <name evidence="1" type="ORF">EZS28_014415</name>
</gene>
<evidence type="ECO:0000313" key="2">
    <source>
        <dbReference type="Proteomes" id="UP000324800"/>
    </source>
</evidence>
<evidence type="ECO:0000313" key="1">
    <source>
        <dbReference type="EMBL" id="KAA6390054.1"/>
    </source>
</evidence>
<dbReference type="Proteomes" id="UP000324800">
    <property type="component" value="Unassembled WGS sequence"/>
</dbReference>
<comment type="caution">
    <text evidence="1">The sequence shown here is derived from an EMBL/GenBank/DDBJ whole genome shotgun (WGS) entry which is preliminary data.</text>
</comment>
<dbReference type="AlphaFoldDB" id="A0A5J4W4Z4"/>
<proteinExistence type="predicted"/>
<accession>A0A5J4W4Z4</accession>
<name>A0A5J4W4Z4_9EUKA</name>
<protein>
    <submittedName>
        <fullName evidence="1">Uncharacterized protein</fullName>
    </submittedName>
</protein>
<feature type="non-terminal residue" evidence="1">
    <location>
        <position position="61"/>
    </location>
</feature>
<reference evidence="1 2" key="1">
    <citation type="submission" date="2019-03" db="EMBL/GenBank/DDBJ databases">
        <title>Single cell metagenomics reveals metabolic interactions within the superorganism composed of flagellate Streblomastix strix and complex community of Bacteroidetes bacteria on its surface.</title>
        <authorList>
            <person name="Treitli S.C."/>
            <person name="Kolisko M."/>
            <person name="Husnik F."/>
            <person name="Keeling P."/>
            <person name="Hampl V."/>
        </authorList>
    </citation>
    <scope>NUCLEOTIDE SEQUENCE [LARGE SCALE GENOMIC DNA]</scope>
    <source>
        <strain evidence="1">ST1C</strain>
    </source>
</reference>